<protein>
    <recommendedName>
        <fullName evidence="1">Transcription regulator TrmB N-terminal domain-containing protein</fullName>
    </recommendedName>
</protein>
<proteinExistence type="predicted"/>
<evidence type="ECO:0000259" key="1">
    <source>
        <dbReference type="Pfam" id="PF01978"/>
    </source>
</evidence>
<reference evidence="2 3" key="1">
    <citation type="journal article" date="2017" name="ISME J.">
        <title>Energy and carbon metabolisms in a deep terrestrial subsurface fluid microbial community.</title>
        <authorList>
            <person name="Momper L."/>
            <person name="Jungbluth S.P."/>
            <person name="Lee M.D."/>
            <person name="Amend J.P."/>
        </authorList>
    </citation>
    <scope>NUCLEOTIDE SEQUENCE [LARGE SCALE GENOMIC DNA]</scope>
    <source>
        <strain evidence="2">SURF_29</strain>
    </source>
</reference>
<dbReference type="InterPro" id="IPR002831">
    <property type="entry name" value="Tscrpt_reg_TrmB_N"/>
</dbReference>
<dbReference type="InterPro" id="IPR011991">
    <property type="entry name" value="ArsR-like_HTH"/>
</dbReference>
<dbReference type="AlphaFoldDB" id="A0A419DCH0"/>
<evidence type="ECO:0000313" key="3">
    <source>
        <dbReference type="Proteomes" id="UP000285655"/>
    </source>
</evidence>
<dbReference type="PANTHER" id="PTHR34293:SF1">
    <property type="entry name" value="HTH-TYPE TRANSCRIPTIONAL REGULATOR TRMBL2"/>
    <property type="match status" value="1"/>
</dbReference>
<dbReference type="Gene3D" id="1.10.10.10">
    <property type="entry name" value="Winged helix-like DNA-binding domain superfamily/Winged helix DNA-binding domain"/>
    <property type="match status" value="1"/>
</dbReference>
<dbReference type="EMBL" id="QZJW01000039">
    <property type="protein sequence ID" value="RJO60767.1"/>
    <property type="molecule type" value="Genomic_DNA"/>
</dbReference>
<accession>A0A419DCH0</accession>
<feature type="domain" description="Transcription regulator TrmB N-terminal" evidence="1">
    <location>
        <begin position="5"/>
        <end position="72"/>
    </location>
</feature>
<dbReference type="InterPro" id="IPR036390">
    <property type="entry name" value="WH_DNA-bd_sf"/>
</dbReference>
<dbReference type="Pfam" id="PF01978">
    <property type="entry name" value="TrmB"/>
    <property type="match status" value="1"/>
</dbReference>
<dbReference type="CDD" id="cd00090">
    <property type="entry name" value="HTH_ARSR"/>
    <property type="match status" value="1"/>
</dbReference>
<name>A0A419DCH0_9BACT</name>
<dbReference type="SUPFAM" id="SSF46785">
    <property type="entry name" value="Winged helix' DNA-binding domain"/>
    <property type="match status" value="1"/>
</dbReference>
<organism evidence="2 3">
    <name type="scientific">candidate division WS5 bacterium</name>
    <dbReference type="NCBI Taxonomy" id="2093353"/>
    <lineage>
        <taxon>Bacteria</taxon>
        <taxon>candidate division WS5</taxon>
    </lineage>
</organism>
<comment type="caution">
    <text evidence="2">The sequence shown here is derived from an EMBL/GenBank/DDBJ whole genome shotgun (WGS) entry which is preliminary data.</text>
</comment>
<gene>
    <name evidence="2" type="ORF">C4544_04495</name>
</gene>
<dbReference type="PANTHER" id="PTHR34293">
    <property type="entry name" value="HTH-TYPE TRANSCRIPTIONAL REGULATOR TRMBL2"/>
    <property type="match status" value="1"/>
</dbReference>
<evidence type="ECO:0000313" key="2">
    <source>
        <dbReference type="EMBL" id="RJO60767.1"/>
    </source>
</evidence>
<dbReference type="Proteomes" id="UP000285655">
    <property type="component" value="Unassembled WGS sequence"/>
</dbReference>
<dbReference type="InterPro" id="IPR036388">
    <property type="entry name" value="WH-like_DNA-bd_sf"/>
</dbReference>
<sequence>MEKVLSDIGLNKNEIDVYLGLLYEGEMTPSHVADHTGLSRTNSYAILKGLAKKEIIEEFEKKKKLHYRVLHPQTLIEMVKAKRERQENAYKNLSLMMPKLIDDFEIVSGVPGASYLKGVNELERVYKDISQARKDVYVFSSKYSQDKKEAIALMRKYIKEQAKLGIKAKVLMPQNSKKSETGKKNNLVEVKYLPASFLLFSQIIVYGDAIAITSFKTNVVTTWIGDKDMAQTFRTIFMTLWDSDIGGKLYKTVARV</sequence>
<dbReference type="InterPro" id="IPR051797">
    <property type="entry name" value="TrmB-like"/>
</dbReference>